<organism evidence="12 13">
    <name type="scientific">Epichloe bromicola</name>
    <dbReference type="NCBI Taxonomy" id="79588"/>
    <lineage>
        <taxon>Eukaryota</taxon>
        <taxon>Fungi</taxon>
        <taxon>Dikarya</taxon>
        <taxon>Ascomycota</taxon>
        <taxon>Pezizomycotina</taxon>
        <taxon>Sordariomycetes</taxon>
        <taxon>Hypocreomycetidae</taxon>
        <taxon>Hypocreales</taxon>
        <taxon>Clavicipitaceae</taxon>
        <taxon>Epichloe</taxon>
    </lineage>
</organism>
<evidence type="ECO:0000313" key="12">
    <source>
        <dbReference type="EMBL" id="GAB0139184.1"/>
    </source>
</evidence>
<accession>A0ABQ0D0E3</accession>
<dbReference type="PANTHER" id="PTHR38248:SF2">
    <property type="entry name" value="FUNK1 11"/>
    <property type="match status" value="1"/>
</dbReference>
<dbReference type="InterPro" id="IPR000719">
    <property type="entry name" value="Prot_kinase_dom"/>
</dbReference>
<evidence type="ECO:0000256" key="9">
    <source>
        <dbReference type="ARBA" id="ARBA00048679"/>
    </source>
</evidence>
<keyword evidence="13" id="KW-1185">Reference proteome</keyword>
<evidence type="ECO:0000313" key="13">
    <source>
        <dbReference type="Proteomes" id="UP001562357"/>
    </source>
</evidence>
<dbReference type="Gene3D" id="1.10.510.10">
    <property type="entry name" value="Transferase(Phosphotransferase) domain 1"/>
    <property type="match status" value="1"/>
</dbReference>
<sequence length="810" mass="91155">MAHLTRHECDIIEQNPLGDSLDAIREALREAEPHMTTDASHSDDSADVPARPRLFMAAIAKLFHSLSASEVSLSLDSRTGREYLVSDLSFIRGRLQKGEILHKNCRPLSKLVVKKASDIEIWESVIILIQAVSHCTPPPSLPSFETPITHSSASQQDSEQTRRAIELRVFEEIRHCTHRAVKGFHKKYFEGNKWSRRAKHIWQRARSHYSETNKRWMHLPDTATEDEVCSWWLNLQQELLASERAAYCRSSQDNKVGINAQRQLDLLVKLKRGEAADKRHDWKDVLVVGELKRSDKKDKALWLQVGSAVRNVFAHQPRRLFVHAFTLTGTEMETWVFDRSGPYSGAAFDIHKEPEKFTQVMCGYLMMRDEELGLESVTQEKDGALFISMPTVERGKKRRFELDPDPIALQRAIVCRGTSCFLAKAVGTAEFNTVIKFSWPSNMRPPESTLLNKAVERGVKGLAKVVAYMDEVSSISSLRDGLIFAAPHKFRGGSGITNASSSQSQPHSSHSLSKLSGLSVTSNTVRKRKSVGGESSTSKRSRSDSPFPGADRSEDVATYPVQEPNGTSFVQHDQTPYANRIFRILAISPAGRSISQFESVVEMLECLHDAIKAHQSLLSKGKILHRDISENNIIITDPTKADGFSGMLIDLDLAKEEGTGPSGARHRTGTMEFMAIEVLLGLSHTYRHDLETFFYVLIWLCARRGWRLSSEPGKQPRKSMLLRWYTGDYQDIANAKFAHMMEAENVGFGLILKEFPPEFDCVKPLCRELRGILFPIRKNALFIGTPKDSDMLYEPMLRAFKKAISGQGCC</sequence>
<evidence type="ECO:0000256" key="7">
    <source>
        <dbReference type="ARBA" id="ARBA00033194"/>
    </source>
</evidence>
<evidence type="ECO:0000256" key="8">
    <source>
        <dbReference type="ARBA" id="ARBA00047899"/>
    </source>
</evidence>
<comment type="function">
    <text evidence="1">Component of the EKC/KEOPS complex that is required for the formation of a threonylcarbamoyl group on adenosine at position 37 (t(6)A37) in tRNAs that read codons beginning with adenine. The complex is probably involved in the transfer of the threonylcarbamoyl moiety of threonylcarbamoyl-AMP (TC-AMP) to the N6 group of A37. BUD32 has ATPase activity in the context of the EKC/KEOPS complex and likely plays a supporting role to the catalytic subunit KAE1. The EKC/KEOPS complex also promotes both telomere uncapping and telomere elongation. The complex is required for efficient recruitment of transcriptional coactivators.</text>
</comment>
<evidence type="ECO:0000256" key="4">
    <source>
        <dbReference type="ARBA" id="ARBA00013948"/>
    </source>
</evidence>
<evidence type="ECO:0000256" key="3">
    <source>
        <dbReference type="ARBA" id="ARBA00012513"/>
    </source>
</evidence>
<dbReference type="EC" id="2.7.11.1" evidence="3"/>
<comment type="subunit">
    <text evidence="2">Component of the EKC/KEOPS complex composed of at least BUD32, CGI121, GON7, KAE1 and PCC1; the whole complex dimerizes.</text>
</comment>
<comment type="catalytic activity">
    <reaction evidence="9">
        <text>L-seryl-[protein] + ATP = O-phospho-L-seryl-[protein] + ADP + H(+)</text>
        <dbReference type="Rhea" id="RHEA:17989"/>
        <dbReference type="Rhea" id="RHEA-COMP:9863"/>
        <dbReference type="Rhea" id="RHEA-COMP:11604"/>
        <dbReference type="ChEBI" id="CHEBI:15378"/>
        <dbReference type="ChEBI" id="CHEBI:29999"/>
        <dbReference type="ChEBI" id="CHEBI:30616"/>
        <dbReference type="ChEBI" id="CHEBI:83421"/>
        <dbReference type="ChEBI" id="CHEBI:456216"/>
        <dbReference type="EC" id="2.7.11.1"/>
    </reaction>
</comment>
<dbReference type="Proteomes" id="UP001562357">
    <property type="component" value="Unassembled WGS sequence"/>
</dbReference>
<dbReference type="PROSITE" id="PS00109">
    <property type="entry name" value="PROTEIN_KINASE_TYR"/>
    <property type="match status" value="1"/>
</dbReference>
<gene>
    <name evidence="12" type="primary">g7397</name>
    <name evidence="12" type="ORF">EsDP_00007397</name>
</gene>
<evidence type="ECO:0000259" key="11">
    <source>
        <dbReference type="PROSITE" id="PS50011"/>
    </source>
</evidence>
<dbReference type="InterPro" id="IPR040976">
    <property type="entry name" value="Pkinase_fungal"/>
</dbReference>
<dbReference type="SUPFAM" id="SSF56112">
    <property type="entry name" value="Protein kinase-like (PK-like)"/>
    <property type="match status" value="1"/>
</dbReference>
<feature type="compositionally biased region" description="Low complexity" evidence="10">
    <location>
        <begin position="500"/>
        <end position="519"/>
    </location>
</feature>
<evidence type="ECO:0000256" key="10">
    <source>
        <dbReference type="SAM" id="MobiDB-lite"/>
    </source>
</evidence>
<evidence type="ECO:0000256" key="6">
    <source>
        <dbReference type="ARBA" id="ARBA00030980"/>
    </source>
</evidence>
<evidence type="ECO:0000256" key="5">
    <source>
        <dbReference type="ARBA" id="ARBA00019973"/>
    </source>
</evidence>
<reference evidence="13" key="1">
    <citation type="submission" date="2024-06" db="EMBL/GenBank/DDBJ databases">
        <title>Draft Genome Sequences of Epichloe bromicola Strains Isolated from Elymus ciliaris.</title>
        <authorList>
            <consortium name="Epichloe bromicola genome sequencing consortium"/>
            <person name="Miura A."/>
            <person name="Imano S."/>
            <person name="Ashida A."/>
            <person name="Sato I."/>
            <person name="Chiba S."/>
            <person name="Tanaka A."/>
            <person name="Camagna M."/>
            <person name="Takemoto D."/>
        </authorList>
    </citation>
    <scope>NUCLEOTIDE SEQUENCE [LARGE SCALE GENOMIC DNA]</scope>
    <source>
        <strain evidence="13">DP</strain>
    </source>
</reference>
<comment type="caution">
    <text evidence="12">The sequence shown here is derived from an EMBL/GenBank/DDBJ whole genome shotgun (WGS) entry which is preliminary data.</text>
</comment>
<dbReference type="PANTHER" id="PTHR38248">
    <property type="entry name" value="FUNK1 6"/>
    <property type="match status" value="1"/>
</dbReference>
<dbReference type="PROSITE" id="PS50011">
    <property type="entry name" value="PROTEIN_KINASE_DOM"/>
    <property type="match status" value="1"/>
</dbReference>
<dbReference type="InterPro" id="IPR008266">
    <property type="entry name" value="Tyr_kinase_AS"/>
</dbReference>
<dbReference type="InterPro" id="IPR011009">
    <property type="entry name" value="Kinase-like_dom_sf"/>
</dbReference>
<protein>
    <recommendedName>
        <fullName evidence="5">EKC/KEOPS complex subunit BUD32</fullName>
        <ecNumber evidence="3">2.7.11.1</ecNumber>
    </recommendedName>
    <alternativeName>
        <fullName evidence="6 7">Atypical Serine/threonine protein kinase BUD32</fullName>
    </alternativeName>
    <alternativeName>
        <fullName evidence="4">EKC/KEOPS complex subunit bud32</fullName>
    </alternativeName>
</protein>
<dbReference type="EMBL" id="BAAFGZ010000722">
    <property type="protein sequence ID" value="GAB0139184.1"/>
    <property type="molecule type" value="Genomic_DNA"/>
</dbReference>
<feature type="region of interest" description="Disordered" evidence="10">
    <location>
        <begin position="495"/>
        <end position="555"/>
    </location>
</feature>
<name>A0ABQ0D0E3_9HYPO</name>
<dbReference type="Pfam" id="PF17667">
    <property type="entry name" value="Pkinase_fungal"/>
    <property type="match status" value="1"/>
</dbReference>
<comment type="catalytic activity">
    <reaction evidence="8">
        <text>L-threonyl-[protein] + ATP = O-phospho-L-threonyl-[protein] + ADP + H(+)</text>
        <dbReference type="Rhea" id="RHEA:46608"/>
        <dbReference type="Rhea" id="RHEA-COMP:11060"/>
        <dbReference type="Rhea" id="RHEA-COMP:11605"/>
        <dbReference type="ChEBI" id="CHEBI:15378"/>
        <dbReference type="ChEBI" id="CHEBI:30013"/>
        <dbReference type="ChEBI" id="CHEBI:30616"/>
        <dbReference type="ChEBI" id="CHEBI:61977"/>
        <dbReference type="ChEBI" id="CHEBI:456216"/>
        <dbReference type="EC" id="2.7.11.1"/>
    </reaction>
</comment>
<evidence type="ECO:0000256" key="1">
    <source>
        <dbReference type="ARBA" id="ARBA00003747"/>
    </source>
</evidence>
<proteinExistence type="predicted"/>
<evidence type="ECO:0000256" key="2">
    <source>
        <dbReference type="ARBA" id="ARBA00011534"/>
    </source>
</evidence>
<feature type="domain" description="Protein kinase" evidence="11">
    <location>
        <begin position="420"/>
        <end position="810"/>
    </location>
</feature>